<reference evidence="3" key="1">
    <citation type="journal article" date="2017" name="Plant J.">
        <title>The pomegranate (Punica granatum L.) genome and the genomics of punicalagin biosynthesis.</title>
        <authorList>
            <person name="Qin G."/>
            <person name="Xu C."/>
            <person name="Ming R."/>
            <person name="Tang H."/>
            <person name="Guyot R."/>
            <person name="Kramer E.M."/>
            <person name="Hu Y."/>
            <person name="Yi X."/>
            <person name="Qi Y."/>
            <person name="Xu X."/>
            <person name="Gao Z."/>
            <person name="Pan H."/>
            <person name="Jian J."/>
            <person name="Tian Y."/>
            <person name="Yue Z."/>
            <person name="Xu Y."/>
        </authorList>
    </citation>
    <scope>NUCLEOTIDE SEQUENCE [LARGE SCALE GENOMIC DNA]</scope>
    <source>
        <strain evidence="3">cv. Dabenzi</strain>
    </source>
</reference>
<evidence type="ECO:0000313" key="3">
    <source>
        <dbReference type="Proteomes" id="UP000197138"/>
    </source>
</evidence>
<sequence length="219" mass="23582">MGCRAGGTLNSESLVITTLEWADRDWGSHKCTFPDYGLACAAVLGKARGAGSHEDRRTCSSEYRLDEFESKSILDFRPEADVRSKPNAVNAGPEPDAGSEPDAGPKPNEINAGPEPDARPKPNEINARPEPNTINAGLIGKCKKYESKGTVLSMDGGSRLKGVNSLKSSEDLWGPVRWHSRLDPFPYSEPLTNLASYFGARGISDKALKASMICNACVK</sequence>
<feature type="region of interest" description="Disordered" evidence="1">
    <location>
        <begin position="77"/>
        <end position="135"/>
    </location>
</feature>
<name>A0A218WYX8_PUNGR</name>
<evidence type="ECO:0000313" key="2">
    <source>
        <dbReference type="EMBL" id="OWM77768.1"/>
    </source>
</evidence>
<dbReference type="EMBL" id="MTKT01002520">
    <property type="protein sequence ID" value="OWM77768.1"/>
    <property type="molecule type" value="Genomic_DNA"/>
</dbReference>
<comment type="caution">
    <text evidence="2">The sequence shown here is derived from an EMBL/GenBank/DDBJ whole genome shotgun (WGS) entry which is preliminary data.</text>
</comment>
<organism evidence="2 3">
    <name type="scientific">Punica granatum</name>
    <name type="common">Pomegranate</name>
    <dbReference type="NCBI Taxonomy" id="22663"/>
    <lineage>
        <taxon>Eukaryota</taxon>
        <taxon>Viridiplantae</taxon>
        <taxon>Streptophyta</taxon>
        <taxon>Embryophyta</taxon>
        <taxon>Tracheophyta</taxon>
        <taxon>Spermatophyta</taxon>
        <taxon>Magnoliopsida</taxon>
        <taxon>eudicotyledons</taxon>
        <taxon>Gunneridae</taxon>
        <taxon>Pentapetalae</taxon>
        <taxon>rosids</taxon>
        <taxon>malvids</taxon>
        <taxon>Myrtales</taxon>
        <taxon>Lythraceae</taxon>
        <taxon>Punica</taxon>
    </lineage>
</organism>
<evidence type="ECO:0000256" key="1">
    <source>
        <dbReference type="SAM" id="MobiDB-lite"/>
    </source>
</evidence>
<gene>
    <name evidence="2" type="ORF">CDL15_Pgr012470</name>
</gene>
<dbReference type="Proteomes" id="UP000197138">
    <property type="component" value="Unassembled WGS sequence"/>
</dbReference>
<dbReference type="AlphaFoldDB" id="A0A218WYX8"/>
<accession>A0A218WYX8</accession>
<proteinExistence type="predicted"/>
<protein>
    <submittedName>
        <fullName evidence="2">Uncharacterized protein</fullName>
    </submittedName>
</protein>